<evidence type="ECO:0000313" key="2">
    <source>
        <dbReference type="EMBL" id="CDI82907.1"/>
    </source>
</evidence>
<accession>U6GTK5</accession>
<evidence type="ECO:0000313" key="3">
    <source>
        <dbReference type="Proteomes" id="UP000018050"/>
    </source>
</evidence>
<keyword evidence="2" id="KW-0645">Protease</keyword>
<gene>
    <name evidence="2" type="ORF">EAH_00067870</name>
</gene>
<keyword evidence="3" id="KW-1185">Reference proteome</keyword>
<dbReference type="PANTHER" id="PTHR46322">
    <property type="entry name" value="PUROMYCIN-SENSITIVE AMINOPEPTIDASE"/>
    <property type="match status" value="1"/>
</dbReference>
<dbReference type="PANTHER" id="PTHR46322:SF1">
    <property type="entry name" value="PUROMYCIN-SENSITIVE AMINOPEPTIDASE"/>
    <property type="match status" value="1"/>
</dbReference>
<proteinExistence type="predicted"/>
<name>U6GTK5_EIMAC</name>
<feature type="non-terminal residue" evidence="2">
    <location>
        <position position="1"/>
    </location>
</feature>
<feature type="domain" description="Peptidase M1 alanyl aminopeptidase Ig-like fold" evidence="1">
    <location>
        <begin position="38"/>
        <end position="86"/>
    </location>
</feature>
<keyword evidence="2" id="KW-0031">Aminopeptidase</keyword>
<reference evidence="2" key="1">
    <citation type="submission" date="2013-10" db="EMBL/GenBank/DDBJ databases">
        <title>Genomic analysis of the causative agents of coccidiosis in chickens.</title>
        <authorList>
            <person name="Reid A.J."/>
            <person name="Blake D."/>
            <person name="Billington K."/>
            <person name="Browne H."/>
            <person name="Dunn M."/>
            <person name="Hung S."/>
            <person name="Kawahara F."/>
            <person name="Miranda-Saavedra D."/>
            <person name="Mourier T."/>
            <person name="Nagra H."/>
            <person name="Otto T.D."/>
            <person name="Rawlings N."/>
            <person name="Sanchez A."/>
            <person name="Sanders M."/>
            <person name="Subramaniam C."/>
            <person name="Tay Y."/>
            <person name="Dear P."/>
            <person name="Doerig C."/>
            <person name="Gruber A."/>
            <person name="Parkinson J."/>
            <person name="Shirley M."/>
            <person name="Wan K.L."/>
            <person name="Berriman M."/>
            <person name="Tomley F."/>
            <person name="Pain A."/>
        </authorList>
    </citation>
    <scope>NUCLEOTIDE SEQUENCE</scope>
    <source>
        <strain evidence="2">Houghton</strain>
    </source>
</reference>
<dbReference type="SUPFAM" id="SSF55486">
    <property type="entry name" value="Metalloproteases ('zincins'), catalytic domain"/>
    <property type="match status" value="1"/>
</dbReference>
<dbReference type="Pfam" id="PF11940">
    <property type="entry name" value="DUF3458"/>
    <property type="match status" value="1"/>
</dbReference>
<dbReference type="EMBL" id="HG672887">
    <property type="protein sequence ID" value="CDI82907.1"/>
    <property type="molecule type" value="Genomic_DNA"/>
</dbReference>
<dbReference type="VEuPathDB" id="ToxoDB:EAH_00067870"/>
<dbReference type="GO" id="GO:0004177">
    <property type="term" value="F:aminopeptidase activity"/>
    <property type="evidence" value="ECO:0007669"/>
    <property type="project" value="UniProtKB-KW"/>
</dbReference>
<dbReference type="RefSeq" id="XP_013247860.1">
    <property type="nucleotide sequence ID" value="XM_013392406.1"/>
</dbReference>
<dbReference type="InterPro" id="IPR035414">
    <property type="entry name" value="Peptidase_M1_pepN_Ig-like"/>
</dbReference>
<dbReference type="InterPro" id="IPR012779">
    <property type="entry name" value="Peptidase_M1_pepN"/>
</dbReference>
<dbReference type="GO" id="GO:0008237">
    <property type="term" value="F:metallopeptidase activity"/>
    <property type="evidence" value="ECO:0007669"/>
    <property type="project" value="InterPro"/>
</dbReference>
<evidence type="ECO:0000259" key="1">
    <source>
        <dbReference type="Pfam" id="PF11940"/>
    </source>
</evidence>
<reference evidence="2" key="2">
    <citation type="submission" date="2013-10" db="EMBL/GenBank/DDBJ databases">
        <authorList>
            <person name="Aslett M."/>
        </authorList>
    </citation>
    <scope>NUCLEOTIDE SEQUENCE</scope>
    <source>
        <strain evidence="2">Houghton</strain>
    </source>
</reference>
<dbReference type="Proteomes" id="UP000018050">
    <property type="component" value="Unassembled WGS sequence"/>
</dbReference>
<dbReference type="AlphaFoldDB" id="U6GTK5"/>
<protein>
    <submittedName>
        <fullName evidence="2">Aminopeptidase N, related</fullName>
    </submittedName>
</protein>
<organism evidence="2 3">
    <name type="scientific">Eimeria acervulina</name>
    <name type="common">Coccidian parasite</name>
    <dbReference type="NCBI Taxonomy" id="5801"/>
    <lineage>
        <taxon>Eukaryota</taxon>
        <taxon>Sar</taxon>
        <taxon>Alveolata</taxon>
        <taxon>Apicomplexa</taxon>
        <taxon>Conoidasida</taxon>
        <taxon>Coccidia</taxon>
        <taxon>Eucoccidiorida</taxon>
        <taxon>Eimeriorina</taxon>
        <taxon>Eimeriidae</taxon>
        <taxon>Eimeria</taxon>
    </lineage>
</organism>
<keyword evidence="2" id="KW-0378">Hydrolase</keyword>
<dbReference type="Gene3D" id="1.10.390.10">
    <property type="entry name" value="Neutral Protease Domain 2"/>
    <property type="match status" value="1"/>
</dbReference>
<dbReference type="OrthoDB" id="347255at2759"/>
<dbReference type="GeneID" id="25274857"/>
<feature type="non-terminal residue" evidence="2">
    <location>
        <position position="108"/>
    </location>
</feature>
<dbReference type="GO" id="GO:0008270">
    <property type="term" value="F:zinc ion binding"/>
    <property type="evidence" value="ECO:0007669"/>
    <property type="project" value="InterPro"/>
</dbReference>
<dbReference type="InterPro" id="IPR027268">
    <property type="entry name" value="Peptidase_M4/M1_CTD_sf"/>
</dbReference>
<sequence>YHTLLGPEGFRKGMDLYFQRHDGQAVTCDDFRKAMQDANNKDFTQFERWYSQVLELVEEEQLFEVEGIEEDCVLSLFRGFSAPVKVSPFYNDEETAFLMSYDTDAFSR</sequence>